<reference evidence="2 3" key="1">
    <citation type="submission" date="2020-08" db="EMBL/GenBank/DDBJ databases">
        <title>Genomic Encyclopedia of Type Strains, Phase IV (KMG-IV): sequencing the most valuable type-strain genomes for metagenomic binning, comparative biology and taxonomic classification.</title>
        <authorList>
            <person name="Goeker M."/>
        </authorList>
    </citation>
    <scope>NUCLEOTIDE SEQUENCE [LARGE SCALE GENOMIC DNA]</scope>
    <source>
        <strain evidence="2 3">DSM 12027</strain>
    </source>
</reference>
<gene>
    <name evidence="2" type="ORF">HNQ04_001251</name>
</gene>
<dbReference type="EMBL" id="JACHEW010000004">
    <property type="protein sequence ID" value="MBB6016019.1"/>
    <property type="molecule type" value="Genomic_DNA"/>
</dbReference>
<dbReference type="Proteomes" id="UP000629870">
    <property type="component" value="Unassembled WGS sequence"/>
</dbReference>
<evidence type="ECO:0000313" key="3">
    <source>
        <dbReference type="Proteomes" id="UP000629870"/>
    </source>
</evidence>
<name>A0ABR6NPQ6_9DEIO</name>
<proteinExistence type="predicted"/>
<comment type="caution">
    <text evidence="2">The sequence shown here is derived from an EMBL/GenBank/DDBJ whole genome shotgun (WGS) entry which is preliminary data.</text>
</comment>
<feature type="region of interest" description="Disordered" evidence="1">
    <location>
        <begin position="1"/>
        <end position="21"/>
    </location>
</feature>
<protein>
    <submittedName>
        <fullName evidence="2">Uncharacterized protein</fullName>
    </submittedName>
</protein>
<organism evidence="2 3">
    <name type="scientific">Deinococcus radiopugnans ATCC 19172</name>
    <dbReference type="NCBI Taxonomy" id="585398"/>
    <lineage>
        <taxon>Bacteria</taxon>
        <taxon>Thermotogati</taxon>
        <taxon>Deinococcota</taxon>
        <taxon>Deinococci</taxon>
        <taxon>Deinococcales</taxon>
        <taxon>Deinococcaceae</taxon>
        <taxon>Deinococcus</taxon>
    </lineage>
</organism>
<evidence type="ECO:0000256" key="1">
    <source>
        <dbReference type="SAM" id="MobiDB-lite"/>
    </source>
</evidence>
<keyword evidence="3" id="KW-1185">Reference proteome</keyword>
<sequence length="31" mass="3371">MSATEYPHDWATLQDGDPAGEVAWPFVPPQG</sequence>
<evidence type="ECO:0000313" key="2">
    <source>
        <dbReference type="EMBL" id="MBB6016019.1"/>
    </source>
</evidence>
<accession>A0ABR6NPQ6</accession>